<keyword evidence="1" id="KW-1133">Transmembrane helix</keyword>
<reference evidence="2 3" key="1">
    <citation type="submission" date="2024-03" db="EMBL/GenBank/DDBJ databases">
        <title>Human intestinal bacterial collection.</title>
        <authorList>
            <person name="Pauvert C."/>
            <person name="Hitch T.C.A."/>
            <person name="Clavel T."/>
        </authorList>
    </citation>
    <scope>NUCLEOTIDE SEQUENCE [LARGE SCALE GENOMIC DNA]</scope>
    <source>
        <strain evidence="2 3">CLA-AP-H34</strain>
    </source>
</reference>
<dbReference type="RefSeq" id="WP_349139315.1">
    <property type="nucleotide sequence ID" value="NZ_JBBMFT010000001.1"/>
</dbReference>
<accession>A0ABV1EMA7</accession>
<comment type="caution">
    <text evidence="2">The sequence shown here is derived from an EMBL/GenBank/DDBJ whole genome shotgun (WGS) entry which is preliminary data.</text>
</comment>
<feature type="transmembrane region" description="Helical" evidence="1">
    <location>
        <begin position="140"/>
        <end position="165"/>
    </location>
</feature>
<protein>
    <submittedName>
        <fullName evidence="2">DUF5317 family protein</fullName>
    </submittedName>
</protein>
<feature type="transmembrane region" description="Helical" evidence="1">
    <location>
        <begin position="39"/>
        <end position="63"/>
    </location>
</feature>
<dbReference type="Proteomes" id="UP001440599">
    <property type="component" value="Unassembled WGS sequence"/>
</dbReference>
<proteinExistence type="predicted"/>
<evidence type="ECO:0000256" key="1">
    <source>
        <dbReference type="SAM" id="Phobius"/>
    </source>
</evidence>
<sequence>MLSLSILAALLLGWCTGGRLARFERCGLRLLPLPALALLLQRISCAPWALLLSYGLLFLFVLYNRHLKKTAFFLGLGSACNLAVIAANHWRMPVSPQVVDLLSSQAAADLLVGNIPMYAVAGEGTRLLILGDILYCPLPVLGGFASIGDLLLMLGVFWGILAAMAPHRLPGWMSRG</sequence>
<dbReference type="EMBL" id="JBBMFT010000001">
    <property type="protein sequence ID" value="MEQ2455729.1"/>
    <property type="molecule type" value="Genomic_DNA"/>
</dbReference>
<dbReference type="InterPro" id="IPR035168">
    <property type="entry name" value="DUF5317"/>
</dbReference>
<keyword evidence="1" id="KW-0812">Transmembrane</keyword>
<evidence type="ECO:0000313" key="2">
    <source>
        <dbReference type="EMBL" id="MEQ2455729.1"/>
    </source>
</evidence>
<evidence type="ECO:0000313" key="3">
    <source>
        <dbReference type="Proteomes" id="UP001440599"/>
    </source>
</evidence>
<organism evidence="2 3">
    <name type="scientific">Flavonifractor hominis</name>
    <dbReference type="NCBI Taxonomy" id="3133178"/>
    <lineage>
        <taxon>Bacteria</taxon>
        <taxon>Bacillati</taxon>
        <taxon>Bacillota</taxon>
        <taxon>Clostridia</taxon>
        <taxon>Eubacteriales</taxon>
        <taxon>Oscillospiraceae</taxon>
        <taxon>Flavonifractor</taxon>
    </lineage>
</organism>
<keyword evidence="1" id="KW-0472">Membrane</keyword>
<gene>
    <name evidence="2" type="ORF">WMO45_04280</name>
</gene>
<name>A0ABV1EMA7_9FIRM</name>
<feature type="transmembrane region" description="Helical" evidence="1">
    <location>
        <begin position="70"/>
        <end position="90"/>
    </location>
</feature>
<dbReference type="Pfam" id="PF17248">
    <property type="entry name" value="DUF5317"/>
    <property type="match status" value="1"/>
</dbReference>
<keyword evidence="3" id="KW-1185">Reference proteome</keyword>